<dbReference type="AlphaFoldDB" id="A0AAV9ULU9"/>
<gene>
    <name evidence="2" type="ORF">TWF696_007976</name>
</gene>
<comment type="caution">
    <text evidence="2">The sequence shown here is derived from an EMBL/GenBank/DDBJ whole genome shotgun (WGS) entry which is preliminary data.</text>
</comment>
<evidence type="ECO:0000313" key="2">
    <source>
        <dbReference type="EMBL" id="KAK6344337.1"/>
    </source>
</evidence>
<dbReference type="Proteomes" id="UP001375240">
    <property type="component" value="Unassembled WGS sequence"/>
</dbReference>
<sequence length="122" mass="12932">MKLSTFFIAPLLIAVSSAAVLAPQAKFNAKIQPLNLSRRAAAPDPEELHVKDLLLETPHFKQLPKETIEFIKTVPTNLFDAMVTLSTEDFVAALGELANGRIPKIPVATGTAAAAPAATSKA</sequence>
<keyword evidence="3" id="KW-1185">Reference proteome</keyword>
<proteinExistence type="predicted"/>
<accession>A0AAV9ULU9</accession>
<organism evidence="2 3">
    <name type="scientific">Orbilia brochopaga</name>
    <dbReference type="NCBI Taxonomy" id="3140254"/>
    <lineage>
        <taxon>Eukaryota</taxon>
        <taxon>Fungi</taxon>
        <taxon>Dikarya</taxon>
        <taxon>Ascomycota</taxon>
        <taxon>Pezizomycotina</taxon>
        <taxon>Orbiliomycetes</taxon>
        <taxon>Orbiliales</taxon>
        <taxon>Orbiliaceae</taxon>
        <taxon>Orbilia</taxon>
    </lineage>
</organism>
<reference evidence="2 3" key="1">
    <citation type="submission" date="2019-10" db="EMBL/GenBank/DDBJ databases">
        <authorList>
            <person name="Palmer J.M."/>
        </authorList>
    </citation>
    <scope>NUCLEOTIDE SEQUENCE [LARGE SCALE GENOMIC DNA]</scope>
    <source>
        <strain evidence="2 3">TWF696</strain>
    </source>
</reference>
<evidence type="ECO:0000313" key="3">
    <source>
        <dbReference type="Proteomes" id="UP001375240"/>
    </source>
</evidence>
<evidence type="ECO:0000256" key="1">
    <source>
        <dbReference type="SAM" id="SignalP"/>
    </source>
</evidence>
<keyword evidence="1" id="KW-0732">Signal</keyword>
<feature type="chain" id="PRO_5043384625" evidence="1">
    <location>
        <begin position="19"/>
        <end position="122"/>
    </location>
</feature>
<feature type="signal peptide" evidence="1">
    <location>
        <begin position="1"/>
        <end position="18"/>
    </location>
</feature>
<name>A0AAV9ULU9_9PEZI</name>
<protein>
    <submittedName>
        <fullName evidence="2">Uncharacterized protein</fullName>
    </submittedName>
</protein>
<dbReference type="EMBL" id="JAVHNQ010000006">
    <property type="protein sequence ID" value="KAK6344337.1"/>
    <property type="molecule type" value="Genomic_DNA"/>
</dbReference>